<name>A0ACC2K1P1_9PEZI</name>
<gene>
    <name evidence="1" type="ORF">O1611_g241</name>
</gene>
<dbReference type="Proteomes" id="UP001153332">
    <property type="component" value="Unassembled WGS sequence"/>
</dbReference>
<protein>
    <submittedName>
        <fullName evidence="1">Uncharacterized protein</fullName>
    </submittedName>
</protein>
<organism evidence="1 2">
    <name type="scientific">Lasiodiplodia mahajangana</name>
    <dbReference type="NCBI Taxonomy" id="1108764"/>
    <lineage>
        <taxon>Eukaryota</taxon>
        <taxon>Fungi</taxon>
        <taxon>Dikarya</taxon>
        <taxon>Ascomycota</taxon>
        <taxon>Pezizomycotina</taxon>
        <taxon>Dothideomycetes</taxon>
        <taxon>Dothideomycetes incertae sedis</taxon>
        <taxon>Botryosphaeriales</taxon>
        <taxon>Botryosphaeriaceae</taxon>
        <taxon>Lasiodiplodia</taxon>
    </lineage>
</organism>
<evidence type="ECO:0000313" key="1">
    <source>
        <dbReference type="EMBL" id="KAJ8133392.1"/>
    </source>
</evidence>
<reference evidence="1" key="1">
    <citation type="submission" date="2022-12" db="EMBL/GenBank/DDBJ databases">
        <title>Genome Sequence of Lasiodiplodia mahajangana.</title>
        <authorList>
            <person name="Buettner E."/>
        </authorList>
    </citation>
    <scope>NUCLEOTIDE SEQUENCE</scope>
    <source>
        <strain evidence="1">VT137</strain>
    </source>
</reference>
<accession>A0ACC2K1P1</accession>
<sequence length="178" mass="20800">MPGKRLNEAWWEMDAEEKEHISTRIARICSELMAFRCDSLTMVDDRWMDPLREPEQRNHDPTAVRKHCEELGMDCSTYVLSHNDLGPTNILIDGDQIAIIDWDLAGYCPLAWVRTKFAICGAMDVERVSSTDIETNSTYRRQVEQELGRVGFPEVTEAYKKMHKARLVEWVERRPWLQ</sequence>
<dbReference type="EMBL" id="JAPUUL010000017">
    <property type="protein sequence ID" value="KAJ8133392.1"/>
    <property type="molecule type" value="Genomic_DNA"/>
</dbReference>
<proteinExistence type="predicted"/>
<comment type="caution">
    <text evidence="1">The sequence shown here is derived from an EMBL/GenBank/DDBJ whole genome shotgun (WGS) entry which is preliminary data.</text>
</comment>
<evidence type="ECO:0000313" key="2">
    <source>
        <dbReference type="Proteomes" id="UP001153332"/>
    </source>
</evidence>
<keyword evidence="2" id="KW-1185">Reference proteome</keyword>